<name>A0ABY8C461_9FIRM</name>
<dbReference type="InterPro" id="IPR032466">
    <property type="entry name" value="Metal_Hydrolase"/>
</dbReference>
<dbReference type="Pfam" id="PF01979">
    <property type="entry name" value="Amidohydro_1"/>
    <property type="match status" value="1"/>
</dbReference>
<proteinExistence type="predicted"/>
<dbReference type="SUPFAM" id="SSF51556">
    <property type="entry name" value="Metallo-dependent hydrolases"/>
    <property type="match status" value="1"/>
</dbReference>
<dbReference type="CDD" id="cd01298">
    <property type="entry name" value="ATZ_TRZ_like"/>
    <property type="match status" value="1"/>
</dbReference>
<protein>
    <submittedName>
        <fullName evidence="2">Amidohydrolase</fullName>
    </submittedName>
</protein>
<feature type="domain" description="Amidohydrolase-related" evidence="1">
    <location>
        <begin position="71"/>
        <end position="418"/>
    </location>
</feature>
<dbReference type="PANTHER" id="PTHR43794">
    <property type="entry name" value="AMINOHYDROLASE SSNA-RELATED"/>
    <property type="match status" value="1"/>
</dbReference>
<dbReference type="Gene3D" id="3.20.20.140">
    <property type="entry name" value="Metal-dependent hydrolases"/>
    <property type="match status" value="1"/>
</dbReference>
<dbReference type="InterPro" id="IPR050287">
    <property type="entry name" value="MTA/SAH_deaminase"/>
</dbReference>
<dbReference type="Gene3D" id="2.30.40.10">
    <property type="entry name" value="Urease, subunit C, domain 1"/>
    <property type="match status" value="1"/>
</dbReference>
<dbReference type="RefSeq" id="WP_315571586.1">
    <property type="nucleotide sequence ID" value="NZ_CP118868.1"/>
</dbReference>
<dbReference type="InterPro" id="IPR006680">
    <property type="entry name" value="Amidohydro-rel"/>
</dbReference>
<accession>A0ABY8C461</accession>
<dbReference type="PANTHER" id="PTHR43794:SF5">
    <property type="entry name" value="CHLOROHYDROLASE FAMILY PROTEIN"/>
    <property type="match status" value="1"/>
</dbReference>
<organism evidence="2 3">
    <name type="scientific">Amygdalobacter indicium</name>
    <dbReference type="NCBI Taxonomy" id="3029272"/>
    <lineage>
        <taxon>Bacteria</taxon>
        <taxon>Bacillati</taxon>
        <taxon>Bacillota</taxon>
        <taxon>Clostridia</taxon>
        <taxon>Eubacteriales</taxon>
        <taxon>Oscillospiraceae</taxon>
        <taxon>Amygdalobacter</taxon>
    </lineage>
</organism>
<dbReference type="EMBL" id="CP118868">
    <property type="protein sequence ID" value="WEG35470.1"/>
    <property type="molecule type" value="Genomic_DNA"/>
</dbReference>
<gene>
    <name evidence="2" type="ORF">PYS61_05970</name>
</gene>
<evidence type="ECO:0000313" key="2">
    <source>
        <dbReference type="EMBL" id="WEG35470.1"/>
    </source>
</evidence>
<reference evidence="2 3" key="1">
    <citation type="submission" date="2023-02" db="EMBL/GenBank/DDBJ databases">
        <title>Novel Oscillospiraceae bacterial genomes.</title>
        <authorList>
            <person name="Srinivasan S."/>
            <person name="Austin M.N."/>
            <person name="Fiedler T.L."/>
            <person name="Strenk S.M."/>
            <person name="Agnew K.J."/>
            <person name="Nagana Gowda G.A."/>
            <person name="Raftery D."/>
            <person name="Beamer M.A."/>
            <person name="Achilles S.L."/>
            <person name="Wiesenfeld H.C."/>
            <person name="Fredricks D.N."/>
            <person name="Hillier S.L."/>
        </authorList>
    </citation>
    <scope>NUCLEOTIDE SEQUENCE [LARGE SCALE GENOMIC DNA]</scope>
    <source>
        <strain evidence="2 3">CHIC02 1186E3-8</strain>
    </source>
</reference>
<evidence type="ECO:0000313" key="3">
    <source>
        <dbReference type="Proteomes" id="UP001220478"/>
    </source>
</evidence>
<dbReference type="SUPFAM" id="SSF51338">
    <property type="entry name" value="Composite domain of metallo-dependent hydrolases"/>
    <property type="match status" value="1"/>
</dbReference>
<evidence type="ECO:0000259" key="1">
    <source>
        <dbReference type="Pfam" id="PF01979"/>
    </source>
</evidence>
<keyword evidence="3" id="KW-1185">Reference proteome</keyword>
<dbReference type="Proteomes" id="UP001220478">
    <property type="component" value="Chromosome"/>
</dbReference>
<sequence>MKTTYFRDFYLLNPGSEPQKRIIRHAYVIVHERRIIHCGEDQEAAEKCWSSLQLQFAANMQIYEGYGKKLLLPAFINCHTHLVMSLFRNSADDQNLQDWLFQTIFPLENKLRERDYRIGTQLACLELIKNGIAATFDMYARPDLSIPEVMRAGLRYLPGIDDKVRDKDFKASIDKNIIAKMQDLAQTYPQEQLKLTYMIHSIYLYQEDFFPQAADYLAANPQLLLQMHLCETQKEYSDCLKRFGKSPVKQMDEFRLLGKGTVAAHCVVLTDEDREILAKRQVTVVHNPTSNLKLGSGIADIKALLQQQIRVCLGSDGAASNNNLNLYNEMKLAALLSKGQYRRADIITAFDVLQMATCNGYKAAGLGAGVIKEGELADIQVVNLDSVNTFPINDLAAAVVYSLQTEQVESLMVLGQFVYYKKEYLTLDVEKIKYEAAKCVDFLHSDVQAH</sequence>
<dbReference type="InterPro" id="IPR011059">
    <property type="entry name" value="Metal-dep_hydrolase_composite"/>
</dbReference>